<proteinExistence type="inferred from homology"/>
<dbReference type="EMBL" id="OZ022409">
    <property type="protein sequence ID" value="CAK9440128.1"/>
    <property type="molecule type" value="Genomic_DNA"/>
</dbReference>
<evidence type="ECO:0000256" key="2">
    <source>
        <dbReference type="ARBA" id="ARBA00012104"/>
    </source>
</evidence>
<evidence type="ECO:0000256" key="3">
    <source>
        <dbReference type="ARBA" id="ARBA00022679"/>
    </source>
</evidence>
<dbReference type="InterPro" id="IPR013749">
    <property type="entry name" value="PM/HMP-P_kinase-1"/>
</dbReference>
<dbReference type="PANTHER" id="PTHR10534">
    <property type="entry name" value="PYRIDOXAL KINASE"/>
    <property type="match status" value="1"/>
</dbReference>
<evidence type="ECO:0000313" key="8">
    <source>
        <dbReference type="EMBL" id="CAK9440128.1"/>
    </source>
</evidence>
<evidence type="ECO:0000256" key="1">
    <source>
        <dbReference type="ARBA" id="ARBA00008805"/>
    </source>
</evidence>
<keyword evidence="5" id="KW-0418">Kinase</keyword>
<feature type="domain" description="Pyridoxamine kinase/Phosphomethylpyrimidine kinase" evidence="7">
    <location>
        <begin position="113"/>
        <end position="238"/>
    </location>
</feature>
<sequence length="293" mass="32002">MKTLLSISSHVVHGYVGNRAITFPLQYMGWDVDAINTTNFSNHPGYGSFQGSKASEASIEQVIHGLAAILDLGGFDLILTGYCPNADVLLMVKEKIVEVLSARTSRGSSSSSGKPHWVVDPVLGDNGKLYVSEEVIPVYKEILSTGLVSLITPNQFEFETLSGSKISDWPSCKDALERFSTEYQVANIVISSVAIENQLYCVAYSSPHSFSHLPIKRIDCHFNGCGDLFTALVADEFHNDGHLITPQGLAKVLSKLHNILKLSYDIEVKSTGQAPKLVKDIKLVAAKDFLLEE</sequence>
<organism evidence="8 9">
    <name type="scientific">Lodderomyces beijingensis</name>
    <dbReference type="NCBI Taxonomy" id="1775926"/>
    <lineage>
        <taxon>Eukaryota</taxon>
        <taxon>Fungi</taxon>
        <taxon>Dikarya</taxon>
        <taxon>Ascomycota</taxon>
        <taxon>Saccharomycotina</taxon>
        <taxon>Pichiomycetes</taxon>
        <taxon>Debaryomycetaceae</taxon>
        <taxon>Candida/Lodderomyces clade</taxon>
        <taxon>Lodderomyces</taxon>
    </lineage>
</organism>
<evidence type="ECO:0000256" key="4">
    <source>
        <dbReference type="ARBA" id="ARBA00022741"/>
    </source>
</evidence>
<name>A0ABP0ZPC6_9ASCO</name>
<dbReference type="Pfam" id="PF08543">
    <property type="entry name" value="Phos_pyr_kin"/>
    <property type="match status" value="1"/>
</dbReference>
<evidence type="ECO:0000256" key="5">
    <source>
        <dbReference type="ARBA" id="ARBA00022777"/>
    </source>
</evidence>
<dbReference type="Proteomes" id="UP001497383">
    <property type="component" value="Chromosome 5"/>
</dbReference>
<dbReference type="GeneID" id="92209424"/>
<keyword evidence="3" id="KW-0808">Transferase</keyword>
<evidence type="ECO:0000313" key="9">
    <source>
        <dbReference type="Proteomes" id="UP001497383"/>
    </source>
</evidence>
<protein>
    <recommendedName>
        <fullName evidence="2">pyridoxal kinase</fullName>
        <ecNumber evidence="2">2.7.1.35</ecNumber>
    </recommendedName>
</protein>
<dbReference type="PANTHER" id="PTHR10534:SF2">
    <property type="entry name" value="PYRIDOXAL KINASE"/>
    <property type="match status" value="1"/>
</dbReference>
<dbReference type="InterPro" id="IPR004625">
    <property type="entry name" value="PyrdxlKinase"/>
</dbReference>
<keyword evidence="6" id="KW-0067">ATP-binding</keyword>
<gene>
    <name evidence="8" type="ORF">LODBEIA_P42280</name>
</gene>
<evidence type="ECO:0000259" key="7">
    <source>
        <dbReference type="Pfam" id="PF08543"/>
    </source>
</evidence>
<reference evidence="8 9" key="1">
    <citation type="submission" date="2024-03" db="EMBL/GenBank/DDBJ databases">
        <authorList>
            <person name="Brejova B."/>
        </authorList>
    </citation>
    <scope>NUCLEOTIDE SEQUENCE [LARGE SCALE GENOMIC DNA]</scope>
    <source>
        <strain evidence="8 9">CBS 14171</strain>
    </source>
</reference>
<dbReference type="EC" id="2.7.1.35" evidence="2"/>
<dbReference type="InterPro" id="IPR029056">
    <property type="entry name" value="Ribokinase-like"/>
</dbReference>
<comment type="similarity">
    <text evidence="1">Belongs to the pyridoxine kinase family.</text>
</comment>
<dbReference type="Gene3D" id="3.40.1190.20">
    <property type="match status" value="1"/>
</dbReference>
<keyword evidence="9" id="KW-1185">Reference proteome</keyword>
<dbReference type="SUPFAM" id="SSF53613">
    <property type="entry name" value="Ribokinase-like"/>
    <property type="match status" value="1"/>
</dbReference>
<keyword evidence="4" id="KW-0547">Nucleotide-binding</keyword>
<evidence type="ECO:0000256" key="6">
    <source>
        <dbReference type="ARBA" id="ARBA00022840"/>
    </source>
</evidence>
<dbReference type="CDD" id="cd01173">
    <property type="entry name" value="pyridoxal_pyridoxamine_kinase"/>
    <property type="match status" value="1"/>
</dbReference>
<dbReference type="RefSeq" id="XP_066831166.1">
    <property type="nucleotide sequence ID" value="XM_066974426.1"/>
</dbReference>
<accession>A0ABP0ZPC6</accession>